<sequence length="536" mass="59211">MISNIGSYTNQNMLYKNNLSQRQKQEPANPPAEKNVKQTKMPVYTKPVLTKPVDVNIFYIADLHGKMTNMERIGAMSKQFDAEKTNSAKLKLASGDILLGSNPMTNKVANHFLNWIGVTANALGNHELDATPQAFASTLAEAKYKLLAINTTVDPKSPMAGKIQPSIIEEHNGEQFGIIGTAPPDAFERVGTRESLDDIKIDNFDTTVKKVQAEVNRLTEKGINKIIIVSHLGKDLDKRLAQETNGIDIILGAHTHDLYKGVKDGDNLVYSKTGEPVILTQIGKDGEYAGTLKASFDAKGILTKVQNNVGRTGVFTRTLQYKTAVESIIGKPEVLGTIKSAPPTPKDRLIANNPHGNFIVDAMRNELKTDIALLNAGNLRGYFATGEVDSRRINDVTPFEDKMMICELSEKQITDAIKNGGKSFANPGHKPGILLVSGLEYTMTDKGELRELYFVDRQGNKTKIDVNNPSTTKKYTVACDDFFAYGGDEYLPVNPNPDYVLQKFDVDKNVYTANYIKQQSKPIEIKEDDRIKIIKS</sequence>
<dbReference type="Pfam" id="PF00149">
    <property type="entry name" value="Metallophos"/>
    <property type="match status" value="1"/>
</dbReference>
<proteinExistence type="inferred from homology"/>
<dbReference type="GO" id="GO:0000166">
    <property type="term" value="F:nucleotide binding"/>
    <property type="evidence" value="ECO:0007669"/>
    <property type="project" value="UniProtKB-KW"/>
</dbReference>
<dbReference type="PRINTS" id="PR01607">
    <property type="entry name" value="APYRASEFAMLY"/>
</dbReference>
<dbReference type="Pfam" id="PF02872">
    <property type="entry name" value="5_nucleotid_C"/>
    <property type="match status" value="1"/>
</dbReference>
<accession>A0A9D1EXX0</accession>
<dbReference type="InterPro" id="IPR036907">
    <property type="entry name" value="5'-Nucleotdase_C_sf"/>
</dbReference>
<evidence type="ECO:0000259" key="4">
    <source>
        <dbReference type="Pfam" id="PF02872"/>
    </source>
</evidence>
<dbReference type="AlphaFoldDB" id="A0A9D1EXX0"/>
<dbReference type="InterPro" id="IPR004843">
    <property type="entry name" value="Calcineurin-like_PHP"/>
</dbReference>
<evidence type="ECO:0000259" key="3">
    <source>
        <dbReference type="Pfam" id="PF00149"/>
    </source>
</evidence>
<dbReference type="PANTHER" id="PTHR11575">
    <property type="entry name" value="5'-NUCLEOTIDASE-RELATED"/>
    <property type="match status" value="1"/>
</dbReference>
<dbReference type="Gene3D" id="3.60.21.10">
    <property type="match status" value="1"/>
</dbReference>
<dbReference type="Proteomes" id="UP000823928">
    <property type="component" value="Unassembled WGS sequence"/>
</dbReference>
<dbReference type="GO" id="GO:0009166">
    <property type="term" value="P:nucleotide catabolic process"/>
    <property type="evidence" value="ECO:0007669"/>
    <property type="project" value="InterPro"/>
</dbReference>
<dbReference type="InterPro" id="IPR008334">
    <property type="entry name" value="5'-Nucleotdase_C"/>
</dbReference>
<name>A0A9D1EXX0_9BACT</name>
<feature type="domain" description="Calcineurin-like phosphoesterase" evidence="3">
    <location>
        <begin position="57"/>
        <end position="257"/>
    </location>
</feature>
<organism evidence="5 6">
    <name type="scientific">Candidatus Scatousia excrementigallinarum</name>
    <dbReference type="NCBI Taxonomy" id="2840935"/>
    <lineage>
        <taxon>Bacteria</taxon>
        <taxon>Candidatus Scatousia</taxon>
    </lineage>
</organism>
<evidence type="ECO:0000313" key="6">
    <source>
        <dbReference type="Proteomes" id="UP000823928"/>
    </source>
</evidence>
<dbReference type="SUPFAM" id="SSF56300">
    <property type="entry name" value="Metallo-dependent phosphatases"/>
    <property type="match status" value="1"/>
</dbReference>
<dbReference type="GO" id="GO:0016787">
    <property type="term" value="F:hydrolase activity"/>
    <property type="evidence" value="ECO:0007669"/>
    <property type="project" value="UniProtKB-KW"/>
</dbReference>
<feature type="domain" description="5'-Nucleotidase C-terminal" evidence="4">
    <location>
        <begin position="351"/>
        <end position="490"/>
    </location>
</feature>
<dbReference type="GO" id="GO:0030288">
    <property type="term" value="C:outer membrane-bounded periplasmic space"/>
    <property type="evidence" value="ECO:0007669"/>
    <property type="project" value="TreeGrafter"/>
</dbReference>
<dbReference type="EMBL" id="DVIU01000078">
    <property type="protein sequence ID" value="HIS35709.1"/>
    <property type="molecule type" value="Genomic_DNA"/>
</dbReference>
<dbReference type="InterPro" id="IPR006179">
    <property type="entry name" value="5_nucleotidase/apyrase"/>
</dbReference>
<protein>
    <submittedName>
        <fullName evidence="5">5'-nucleotidase C-terminal domain-containing protein</fullName>
    </submittedName>
</protein>
<keyword evidence="1" id="KW-0732">Signal</keyword>
<reference evidence="5" key="2">
    <citation type="journal article" date="2021" name="PeerJ">
        <title>Extensive microbial diversity within the chicken gut microbiome revealed by metagenomics and culture.</title>
        <authorList>
            <person name="Gilroy R."/>
            <person name="Ravi A."/>
            <person name="Getino M."/>
            <person name="Pursley I."/>
            <person name="Horton D.L."/>
            <person name="Alikhan N.F."/>
            <person name="Baker D."/>
            <person name="Gharbi K."/>
            <person name="Hall N."/>
            <person name="Watson M."/>
            <person name="Adriaenssens E.M."/>
            <person name="Foster-Nyarko E."/>
            <person name="Jarju S."/>
            <person name="Secka A."/>
            <person name="Antonio M."/>
            <person name="Oren A."/>
            <person name="Chaudhuri R.R."/>
            <person name="La Ragione R."/>
            <person name="Hildebrand F."/>
            <person name="Pallen M.J."/>
        </authorList>
    </citation>
    <scope>NUCLEOTIDE SEQUENCE</scope>
    <source>
        <strain evidence="5">6276</strain>
    </source>
</reference>
<keyword evidence="2" id="KW-0378">Hydrolase</keyword>
<evidence type="ECO:0000256" key="2">
    <source>
        <dbReference type="RuleBase" id="RU362119"/>
    </source>
</evidence>
<evidence type="ECO:0000313" key="5">
    <source>
        <dbReference type="EMBL" id="HIS35709.1"/>
    </source>
</evidence>
<dbReference type="Gene3D" id="3.90.780.10">
    <property type="entry name" value="5'-Nucleotidase, C-terminal domain"/>
    <property type="match status" value="1"/>
</dbReference>
<gene>
    <name evidence="5" type="ORF">IAC10_03645</name>
</gene>
<dbReference type="SUPFAM" id="SSF55816">
    <property type="entry name" value="5'-nucleotidase (syn. UDP-sugar hydrolase), C-terminal domain"/>
    <property type="match status" value="1"/>
</dbReference>
<dbReference type="InterPro" id="IPR029052">
    <property type="entry name" value="Metallo-depent_PP-like"/>
</dbReference>
<dbReference type="PANTHER" id="PTHR11575:SF24">
    <property type="entry name" value="5'-NUCLEOTIDASE"/>
    <property type="match status" value="1"/>
</dbReference>
<comment type="caution">
    <text evidence="5">The sequence shown here is derived from an EMBL/GenBank/DDBJ whole genome shotgun (WGS) entry which is preliminary data.</text>
</comment>
<reference evidence="5" key="1">
    <citation type="submission" date="2020-10" db="EMBL/GenBank/DDBJ databases">
        <authorList>
            <person name="Gilroy R."/>
        </authorList>
    </citation>
    <scope>NUCLEOTIDE SEQUENCE</scope>
    <source>
        <strain evidence="5">6276</strain>
    </source>
</reference>
<evidence type="ECO:0000256" key="1">
    <source>
        <dbReference type="ARBA" id="ARBA00022729"/>
    </source>
</evidence>
<keyword evidence="2" id="KW-0547">Nucleotide-binding</keyword>
<comment type="similarity">
    <text evidence="2">Belongs to the 5'-nucleotidase family.</text>
</comment>